<name>A0ABP8F947_9BACT</name>
<evidence type="ECO:0000256" key="2">
    <source>
        <dbReference type="SAM" id="Phobius"/>
    </source>
</evidence>
<comment type="caution">
    <text evidence="3">The sequence shown here is derived from an EMBL/GenBank/DDBJ whole genome shotgun (WGS) entry which is preliminary data.</text>
</comment>
<protein>
    <submittedName>
        <fullName evidence="3">Uncharacterized protein</fullName>
    </submittedName>
</protein>
<accession>A0ABP8F947</accession>
<keyword evidence="2" id="KW-1133">Transmembrane helix</keyword>
<evidence type="ECO:0000256" key="1">
    <source>
        <dbReference type="SAM" id="MobiDB-lite"/>
    </source>
</evidence>
<dbReference type="RefSeq" id="WP_345162228.1">
    <property type="nucleotide sequence ID" value="NZ_BAABGX010000001.1"/>
</dbReference>
<keyword evidence="2" id="KW-0812">Transmembrane</keyword>
<feature type="region of interest" description="Disordered" evidence="1">
    <location>
        <begin position="212"/>
        <end position="235"/>
    </location>
</feature>
<evidence type="ECO:0000313" key="4">
    <source>
        <dbReference type="Proteomes" id="UP001501844"/>
    </source>
</evidence>
<evidence type="ECO:0000313" key="3">
    <source>
        <dbReference type="EMBL" id="GAA4298033.1"/>
    </source>
</evidence>
<keyword evidence="4" id="KW-1185">Reference proteome</keyword>
<dbReference type="EMBL" id="BAABGX010000001">
    <property type="protein sequence ID" value="GAA4298033.1"/>
    <property type="molecule type" value="Genomic_DNA"/>
</dbReference>
<keyword evidence="2" id="KW-0472">Membrane</keyword>
<proteinExistence type="predicted"/>
<feature type="region of interest" description="Disordered" evidence="1">
    <location>
        <begin position="129"/>
        <end position="194"/>
    </location>
</feature>
<reference evidence="4" key="1">
    <citation type="journal article" date="2019" name="Int. J. Syst. Evol. Microbiol.">
        <title>The Global Catalogue of Microorganisms (GCM) 10K type strain sequencing project: providing services to taxonomists for standard genome sequencing and annotation.</title>
        <authorList>
            <consortium name="The Broad Institute Genomics Platform"/>
            <consortium name="The Broad Institute Genome Sequencing Center for Infectious Disease"/>
            <person name="Wu L."/>
            <person name="Ma J."/>
        </authorList>
    </citation>
    <scope>NUCLEOTIDE SEQUENCE [LARGE SCALE GENOMIC DNA]</scope>
    <source>
        <strain evidence="4">JCM 17917</strain>
    </source>
</reference>
<feature type="transmembrane region" description="Helical" evidence="2">
    <location>
        <begin position="46"/>
        <end position="66"/>
    </location>
</feature>
<sequence length="282" mass="30868">MSAEDLDKLFRDKLQNRPVAPANDVWERMQARMNPPVVQEEKKPVMWYWSAAAAIVLLITVSIWMLRPGQQINQGSVPMAVQIEKAIPTQTLPETETPQNEVEKEGNKIIEKIPSTQATGSQALASIKTEGRTAENTTPTGPSKKSEVAPGRKQVKMRTEVAPIKLTTPEPEMLAQATPPASKTVTSSSSASLGSAEPMEIIVKLDNNQAEPTKLAQAQVEPAQDKDYNNGRSTGKMMKGIFKQVKNLSQGEKVDLKELGLKHSYALETTIGNKKISKTITL</sequence>
<feature type="compositionally biased region" description="Low complexity" evidence="1">
    <location>
        <begin position="177"/>
        <end position="194"/>
    </location>
</feature>
<dbReference type="Proteomes" id="UP001501844">
    <property type="component" value="Unassembled WGS sequence"/>
</dbReference>
<gene>
    <name evidence="3" type="ORF">GCM10023183_06120</name>
</gene>
<organism evidence="3 4">
    <name type="scientific">Nibribacter koreensis</name>
    <dbReference type="NCBI Taxonomy" id="1084519"/>
    <lineage>
        <taxon>Bacteria</taxon>
        <taxon>Pseudomonadati</taxon>
        <taxon>Bacteroidota</taxon>
        <taxon>Cytophagia</taxon>
        <taxon>Cytophagales</taxon>
        <taxon>Hymenobacteraceae</taxon>
        <taxon>Nibribacter</taxon>
    </lineage>
</organism>
<feature type="compositionally biased region" description="Polar residues" evidence="1">
    <location>
        <begin position="134"/>
        <end position="143"/>
    </location>
</feature>